<feature type="transmembrane region" description="Helical" evidence="7">
    <location>
        <begin position="142"/>
        <end position="161"/>
    </location>
</feature>
<feature type="transmembrane region" description="Helical" evidence="7">
    <location>
        <begin position="107"/>
        <end position="130"/>
    </location>
</feature>
<dbReference type="InterPro" id="IPR001046">
    <property type="entry name" value="NRAMP_fam"/>
</dbReference>
<sequence length="392" mass="40731">MMKNKTGLIIAAAFIGPGTVTTASMAGAQMGLHLAWALIFSVVSTVVLQDMVIRLGFATRQGLSEAILAVFSHPLAKGVAGLLVLAAIGVGNAAYQSGNLTGAGLGLASLGTGTAAQSAGLIGGLALALLFSGSYKYIERVLVALVIIMSLVFVTTLFFASPDWAVLFSQLLSPSLSTHSLSLALALIGTTIVPYNLFLHASLTAHSNATDSQPLIQTRKDSALAITIGGLITLVIMTTAAMTFFTQGEPLSADNIGKQLEPVLGQYATTFFSLGLFAAGLTSAITAPLAAGYALSGLFGWQSTLSSAGFRFIVTTIILTGTLFAVFGTQPLTMILVAQVTNALLLPLVVALLIGVMNRHQALSQLRNPQWLNIVALICLTVITVLAFYKLM</sequence>
<dbReference type="Proteomes" id="UP000275281">
    <property type="component" value="Unassembled WGS sequence"/>
</dbReference>
<evidence type="ECO:0000313" key="8">
    <source>
        <dbReference type="EMBL" id="RPJ65779.1"/>
    </source>
</evidence>
<feature type="transmembrane region" description="Helical" evidence="7">
    <location>
        <begin position="370"/>
        <end position="389"/>
    </location>
</feature>
<dbReference type="PANTHER" id="PTHR11706">
    <property type="entry name" value="SOLUTE CARRIER PROTEIN FAMILY 11 MEMBER"/>
    <property type="match status" value="1"/>
</dbReference>
<evidence type="ECO:0000313" key="9">
    <source>
        <dbReference type="Proteomes" id="UP000275281"/>
    </source>
</evidence>
<keyword evidence="9" id="KW-1185">Reference proteome</keyword>
<keyword evidence="5 7" id="KW-1133">Transmembrane helix</keyword>
<gene>
    <name evidence="8" type="ORF">DRW07_13270</name>
</gene>
<feature type="transmembrane region" description="Helical" evidence="7">
    <location>
        <begin position="271"/>
        <end position="296"/>
    </location>
</feature>
<evidence type="ECO:0000256" key="5">
    <source>
        <dbReference type="ARBA" id="ARBA00022989"/>
    </source>
</evidence>
<evidence type="ECO:0000256" key="1">
    <source>
        <dbReference type="ARBA" id="ARBA00004141"/>
    </source>
</evidence>
<dbReference type="PANTHER" id="PTHR11706:SF33">
    <property type="entry name" value="NATURAL RESISTANCE-ASSOCIATED MACROPHAGE PROTEIN 2"/>
    <property type="match status" value="1"/>
</dbReference>
<feature type="transmembrane region" description="Helical" evidence="7">
    <location>
        <begin position="223"/>
        <end position="245"/>
    </location>
</feature>
<dbReference type="NCBIfam" id="NF037982">
    <property type="entry name" value="Nramp_1"/>
    <property type="match status" value="1"/>
</dbReference>
<evidence type="ECO:0000256" key="3">
    <source>
        <dbReference type="ARBA" id="ARBA00022692"/>
    </source>
</evidence>
<feature type="transmembrane region" description="Helical" evidence="7">
    <location>
        <begin position="308"/>
        <end position="328"/>
    </location>
</feature>
<feature type="transmembrane region" description="Helical" evidence="7">
    <location>
        <begin position="334"/>
        <end position="358"/>
    </location>
</feature>
<feature type="transmembrane region" description="Helical" evidence="7">
    <location>
        <begin position="181"/>
        <end position="203"/>
    </location>
</feature>
<accession>A0A3N5Y617</accession>
<dbReference type="OrthoDB" id="9787548at2"/>
<keyword evidence="6 7" id="KW-0472">Membrane</keyword>
<dbReference type="PRINTS" id="PR00447">
    <property type="entry name" value="NATRESASSCMP"/>
</dbReference>
<dbReference type="Pfam" id="PF01566">
    <property type="entry name" value="Nramp"/>
    <property type="match status" value="1"/>
</dbReference>
<dbReference type="AlphaFoldDB" id="A0A3N5Y617"/>
<evidence type="ECO:0000256" key="7">
    <source>
        <dbReference type="SAM" id="Phobius"/>
    </source>
</evidence>
<dbReference type="GO" id="GO:0015293">
    <property type="term" value="F:symporter activity"/>
    <property type="evidence" value="ECO:0007669"/>
    <property type="project" value="UniProtKB-KW"/>
</dbReference>
<dbReference type="GO" id="GO:0005886">
    <property type="term" value="C:plasma membrane"/>
    <property type="evidence" value="ECO:0007669"/>
    <property type="project" value="TreeGrafter"/>
</dbReference>
<dbReference type="GO" id="GO:0005384">
    <property type="term" value="F:manganese ion transmembrane transporter activity"/>
    <property type="evidence" value="ECO:0007669"/>
    <property type="project" value="TreeGrafter"/>
</dbReference>
<dbReference type="GO" id="GO:0034755">
    <property type="term" value="P:iron ion transmembrane transport"/>
    <property type="evidence" value="ECO:0007669"/>
    <property type="project" value="TreeGrafter"/>
</dbReference>
<name>A0A3N5Y617_9ALTE</name>
<organism evidence="8 9">
    <name type="scientific">Alteromonas sediminis</name>
    <dbReference type="NCBI Taxonomy" id="2259342"/>
    <lineage>
        <taxon>Bacteria</taxon>
        <taxon>Pseudomonadati</taxon>
        <taxon>Pseudomonadota</taxon>
        <taxon>Gammaproteobacteria</taxon>
        <taxon>Alteromonadales</taxon>
        <taxon>Alteromonadaceae</taxon>
        <taxon>Alteromonas/Salinimonas group</taxon>
        <taxon>Alteromonas</taxon>
    </lineage>
</organism>
<evidence type="ECO:0000256" key="2">
    <source>
        <dbReference type="ARBA" id="ARBA00022448"/>
    </source>
</evidence>
<evidence type="ECO:0000256" key="4">
    <source>
        <dbReference type="ARBA" id="ARBA00022847"/>
    </source>
</evidence>
<keyword evidence="4" id="KW-0769">Symport</keyword>
<proteinExistence type="predicted"/>
<dbReference type="GO" id="GO:0015086">
    <property type="term" value="F:cadmium ion transmembrane transporter activity"/>
    <property type="evidence" value="ECO:0007669"/>
    <property type="project" value="TreeGrafter"/>
</dbReference>
<comment type="caution">
    <text evidence="8">The sequence shown here is derived from an EMBL/GenBank/DDBJ whole genome shotgun (WGS) entry which is preliminary data.</text>
</comment>
<keyword evidence="3 7" id="KW-0812">Transmembrane</keyword>
<feature type="transmembrane region" description="Helical" evidence="7">
    <location>
        <begin position="74"/>
        <end position="95"/>
    </location>
</feature>
<feature type="transmembrane region" description="Helical" evidence="7">
    <location>
        <begin position="32"/>
        <end position="53"/>
    </location>
</feature>
<evidence type="ECO:0000256" key="6">
    <source>
        <dbReference type="ARBA" id="ARBA00023136"/>
    </source>
</evidence>
<dbReference type="RefSeq" id="WP_124028410.1">
    <property type="nucleotide sequence ID" value="NZ_JBHRSN010000007.1"/>
</dbReference>
<reference evidence="8 9" key="1">
    <citation type="submission" date="2018-11" db="EMBL/GenBank/DDBJ databases">
        <authorList>
            <person name="Ye M.-Q."/>
            <person name="Du Z.-J."/>
        </authorList>
    </citation>
    <scope>NUCLEOTIDE SEQUENCE [LARGE SCALE GENOMIC DNA]</scope>
    <source>
        <strain evidence="8 9">U0105</strain>
    </source>
</reference>
<dbReference type="EMBL" id="RPOK01000004">
    <property type="protein sequence ID" value="RPJ65779.1"/>
    <property type="molecule type" value="Genomic_DNA"/>
</dbReference>
<comment type="subcellular location">
    <subcellularLocation>
        <location evidence="1">Membrane</location>
        <topology evidence="1">Multi-pass membrane protein</topology>
    </subcellularLocation>
</comment>
<protein>
    <submittedName>
        <fullName evidence="8">Divalent metal cation transporter</fullName>
    </submittedName>
</protein>
<keyword evidence="2" id="KW-0813">Transport</keyword>